<dbReference type="EMBL" id="FNRY01000001">
    <property type="protein sequence ID" value="SEB98470.1"/>
    <property type="molecule type" value="Genomic_DNA"/>
</dbReference>
<proteinExistence type="predicted"/>
<dbReference type="AlphaFoldDB" id="A0A1H4NTE1"/>
<sequence>MTDALLLATHLRALDDAAIESLLRARAVDDDPRLTDLFDVAERLLEPAGIEQALLRLDRPTLLALSAAADIGNEHSLDELSSFIEARSHGEHAVTAAVERLAVAAARGLIVAGERIHPLEAVGDALEALRADGLPSTAELAEHPPTLLSVVDAEPSDALDGLAGERAFTTTAAVGEILTSLLHAPARELGRGGLALPDVKRLSAATGHPLGEVEPLLALADGAELAALDDRSWKATRAGADWLDLSTIDRWRVLAGSWLAQLPPDIHALLASRAHATWGEALRAYVAWWFPAHDSTLDRRVDAAAERAALLGLVARESLSHAGRLLLEGDADAAAERVRATLPSEVSQVYLQDDLTIISPGPLLPRRDARLRLMADVESRSQASTYRFSRASIDRALGAGEDAASIKAFLEDLSLTGMPQPLRYLIDDVAAHHGLLRVRAAHDDAVAGARSSIRSIDDALLDTLTVDQALAPLGLRRAGEGRLVSRFPREMVFGALQDARYPVSAEDENGALVNITRHQLTEPHRTAAPSLTEFIARLRAATAGTPERPDEAWLSRQLDVAVRKRRTVVVTVAMPNGSTQDLTLEPTGIGGGRLRGRDAAADVERTLPLSSITAVRRAER</sequence>
<keyword evidence="2" id="KW-0378">Hydrolase</keyword>
<dbReference type="Pfam" id="PF13625">
    <property type="entry name" value="Helicase_C_3"/>
    <property type="match status" value="1"/>
</dbReference>
<name>A0A1H4NTE1_9MICO</name>
<dbReference type="GO" id="GO:0004386">
    <property type="term" value="F:helicase activity"/>
    <property type="evidence" value="ECO:0007669"/>
    <property type="project" value="UniProtKB-KW"/>
</dbReference>
<reference evidence="2 3" key="1">
    <citation type="submission" date="2016-10" db="EMBL/GenBank/DDBJ databases">
        <authorList>
            <person name="de Groot N.N."/>
        </authorList>
    </citation>
    <scope>NUCLEOTIDE SEQUENCE [LARGE SCALE GENOMIC DNA]</scope>
    <source>
        <strain evidence="2 3">DSM 21799</strain>
    </source>
</reference>
<evidence type="ECO:0000313" key="3">
    <source>
        <dbReference type="Proteomes" id="UP000199183"/>
    </source>
</evidence>
<keyword evidence="3" id="KW-1185">Reference proteome</keyword>
<protein>
    <submittedName>
        <fullName evidence="2">Helicase conserved C-terminal domain-containing protein</fullName>
    </submittedName>
</protein>
<dbReference type="OrthoDB" id="3415124at2"/>
<evidence type="ECO:0000259" key="1">
    <source>
        <dbReference type="Pfam" id="PF13625"/>
    </source>
</evidence>
<dbReference type="Proteomes" id="UP000199183">
    <property type="component" value="Unassembled WGS sequence"/>
</dbReference>
<dbReference type="STRING" id="640635.SAMN04489806_2299"/>
<organism evidence="2 3">
    <name type="scientific">Paramicrobacterium humi</name>
    <dbReference type="NCBI Taxonomy" id="640635"/>
    <lineage>
        <taxon>Bacteria</taxon>
        <taxon>Bacillati</taxon>
        <taxon>Actinomycetota</taxon>
        <taxon>Actinomycetes</taxon>
        <taxon>Micrococcales</taxon>
        <taxon>Microbacteriaceae</taxon>
        <taxon>Paramicrobacterium</taxon>
    </lineage>
</organism>
<accession>A0A1H4NTE1</accession>
<keyword evidence="2" id="KW-0547">Nucleotide-binding</keyword>
<gene>
    <name evidence="2" type="ORF">SAMN04489806_2299</name>
</gene>
<keyword evidence="2" id="KW-0067">ATP-binding</keyword>
<keyword evidence="2" id="KW-0347">Helicase</keyword>
<feature type="domain" description="Helicase XPB/Ssl2 N-terminal" evidence="1">
    <location>
        <begin position="350"/>
        <end position="477"/>
    </location>
</feature>
<dbReference type="RefSeq" id="WP_091184235.1">
    <property type="nucleotide sequence ID" value="NZ_FNRY01000001.1"/>
</dbReference>
<evidence type="ECO:0000313" key="2">
    <source>
        <dbReference type="EMBL" id="SEB98470.1"/>
    </source>
</evidence>
<dbReference type="InterPro" id="IPR032830">
    <property type="entry name" value="XPB/Ssl2_N"/>
</dbReference>